<evidence type="ECO:0000313" key="6">
    <source>
        <dbReference type="Proteomes" id="UP000199258"/>
    </source>
</evidence>
<organism evidence="5 6">
    <name type="scientific">Arthrobacter subterraneus</name>
    <dbReference type="NCBI Taxonomy" id="335973"/>
    <lineage>
        <taxon>Bacteria</taxon>
        <taxon>Bacillati</taxon>
        <taxon>Actinomycetota</taxon>
        <taxon>Actinomycetes</taxon>
        <taxon>Micrococcales</taxon>
        <taxon>Micrococcaceae</taxon>
        <taxon>Arthrobacter</taxon>
    </lineage>
</organism>
<dbReference type="RefSeq" id="WP_090585801.1">
    <property type="nucleotide sequence ID" value="NZ_FNDT01000005.1"/>
</dbReference>
<accession>A0A1G8HFG5</accession>
<dbReference type="InterPro" id="IPR036661">
    <property type="entry name" value="Luciferase-like_sf"/>
</dbReference>
<proteinExistence type="predicted"/>
<dbReference type="GO" id="GO:0004497">
    <property type="term" value="F:monooxygenase activity"/>
    <property type="evidence" value="ECO:0007669"/>
    <property type="project" value="UniProtKB-KW"/>
</dbReference>
<name>A0A1G8HFG5_9MICC</name>
<dbReference type="Gene3D" id="3.20.20.30">
    <property type="entry name" value="Luciferase-like domain"/>
    <property type="match status" value="1"/>
</dbReference>
<reference evidence="5 6" key="1">
    <citation type="submission" date="2016-10" db="EMBL/GenBank/DDBJ databases">
        <authorList>
            <person name="de Groot N.N."/>
        </authorList>
    </citation>
    <scope>NUCLEOTIDE SEQUENCE [LARGE SCALE GENOMIC DNA]</scope>
    <source>
        <strain evidence="5 6">NP_1H</strain>
    </source>
</reference>
<dbReference type="PANTHER" id="PTHR30137">
    <property type="entry name" value="LUCIFERASE-LIKE MONOOXYGENASE"/>
    <property type="match status" value="1"/>
</dbReference>
<evidence type="ECO:0000256" key="1">
    <source>
        <dbReference type="ARBA" id="ARBA00023002"/>
    </source>
</evidence>
<protein>
    <submittedName>
        <fullName evidence="5">Probable oxidoreductase, LLM family</fullName>
    </submittedName>
</protein>
<keyword evidence="6" id="KW-1185">Reference proteome</keyword>
<dbReference type="Pfam" id="PF00296">
    <property type="entry name" value="Bac_luciferase"/>
    <property type="match status" value="1"/>
</dbReference>
<evidence type="ECO:0000256" key="3">
    <source>
        <dbReference type="SAM" id="MobiDB-lite"/>
    </source>
</evidence>
<feature type="region of interest" description="Disordered" evidence="3">
    <location>
        <begin position="337"/>
        <end position="357"/>
    </location>
</feature>
<gene>
    <name evidence="5" type="ORF">SAMN04488693_105183</name>
</gene>
<dbReference type="EMBL" id="FNDT01000005">
    <property type="protein sequence ID" value="SDI05427.1"/>
    <property type="molecule type" value="Genomic_DNA"/>
</dbReference>
<dbReference type="OrthoDB" id="9776438at2"/>
<evidence type="ECO:0000256" key="2">
    <source>
        <dbReference type="ARBA" id="ARBA00023033"/>
    </source>
</evidence>
<dbReference type="InterPro" id="IPR050766">
    <property type="entry name" value="Bact_Lucif_Oxidored"/>
</dbReference>
<dbReference type="GO" id="GO:0016705">
    <property type="term" value="F:oxidoreductase activity, acting on paired donors, with incorporation or reduction of molecular oxygen"/>
    <property type="evidence" value="ECO:0007669"/>
    <property type="project" value="InterPro"/>
</dbReference>
<dbReference type="PANTHER" id="PTHR30137:SF8">
    <property type="entry name" value="BLR5498 PROTEIN"/>
    <property type="match status" value="1"/>
</dbReference>
<dbReference type="Proteomes" id="UP000199258">
    <property type="component" value="Unassembled WGS sequence"/>
</dbReference>
<sequence length="357" mass="38616">MELGIFSFGDIHPNPVTGERVSPGQRMADLLERARLADEVGLHYFGIGEHHRPDYAVSSIVPVLAAAAAQTTSIRVGSAVTVLSTEDPVRVFQQFATLDLLSGGRAELTAGRGSFIESYPLFGAALEDYDALYNEKIEFLLHLNDEERVTWSGRFRPPLQDALILPRPLQDKLDVWVATGGTPASSVRAARLGTPVIYALLGGAVDNFTQHAALYREQFNDAAGAAPRIGVSGVGLVLRDGAKDTFRPYWLDTMTRISAERGFPQPSGVTYNMQAARTGALYVGNPEEVAEKIVLTHAGMGHDRHILQLDFSSVPQAQVLESIELLGTEVLPRVNDALGGQAREDSRARTSRVSPGS</sequence>
<dbReference type="SUPFAM" id="SSF51679">
    <property type="entry name" value="Bacterial luciferase-like"/>
    <property type="match status" value="1"/>
</dbReference>
<dbReference type="GO" id="GO:0005829">
    <property type="term" value="C:cytosol"/>
    <property type="evidence" value="ECO:0007669"/>
    <property type="project" value="TreeGrafter"/>
</dbReference>
<evidence type="ECO:0000259" key="4">
    <source>
        <dbReference type="Pfam" id="PF00296"/>
    </source>
</evidence>
<evidence type="ECO:0000313" key="5">
    <source>
        <dbReference type="EMBL" id="SDI05427.1"/>
    </source>
</evidence>
<feature type="domain" description="Luciferase-like" evidence="4">
    <location>
        <begin position="1"/>
        <end position="295"/>
    </location>
</feature>
<dbReference type="STRING" id="335973.SAMN04488693_105183"/>
<keyword evidence="2" id="KW-0503">Monooxygenase</keyword>
<dbReference type="InterPro" id="IPR011251">
    <property type="entry name" value="Luciferase-like_dom"/>
</dbReference>
<dbReference type="AlphaFoldDB" id="A0A1G8HFG5"/>
<keyword evidence="1" id="KW-0560">Oxidoreductase</keyword>